<gene>
    <name evidence="1" type="ORF">O0S09_01050</name>
</gene>
<keyword evidence="2" id="KW-1185">Reference proteome</keyword>
<dbReference type="InterPro" id="IPR014998">
    <property type="entry name" value="DUF1848"/>
</dbReference>
<accession>A0ABT4IL77</accession>
<comment type="caution">
    <text evidence="1">The sequence shown here is derived from an EMBL/GenBank/DDBJ whole genome shotgun (WGS) entry which is preliminary data.</text>
</comment>
<dbReference type="RefSeq" id="WP_268922028.1">
    <property type="nucleotide sequence ID" value="NZ_JAPTGC010000001.1"/>
</dbReference>
<evidence type="ECO:0000313" key="1">
    <source>
        <dbReference type="EMBL" id="MCZ0861843.1"/>
    </source>
</evidence>
<reference evidence="1" key="1">
    <citation type="submission" date="2022-12" db="EMBL/GenBank/DDBJ databases">
        <title>Isolation and characterisation of novel Methanocorpusculum spp. from native Australian herbivores indicates the genus is ancestrally host-associated.</title>
        <authorList>
            <person name="Volmer J.G."/>
            <person name="Soo R.M."/>
            <person name="Evans P.N."/>
            <person name="Hoedt E.C."/>
            <person name="Astorga Alsina A.L."/>
            <person name="Woodcroft B.J."/>
            <person name="Tyson G.W."/>
            <person name="Hugenholtz P."/>
            <person name="Morrison M."/>
        </authorList>
    </citation>
    <scope>NUCLEOTIDE SEQUENCE</scope>
    <source>
        <strain evidence="1">CW153</strain>
    </source>
</reference>
<proteinExistence type="predicted"/>
<dbReference type="Proteomes" id="UP001141336">
    <property type="component" value="Unassembled WGS sequence"/>
</dbReference>
<dbReference type="Pfam" id="PF08902">
    <property type="entry name" value="DUF1848"/>
    <property type="match status" value="1"/>
</dbReference>
<protein>
    <submittedName>
        <fullName evidence="1">DUF1848 domain-containing protein</fullName>
    </submittedName>
</protein>
<name>A0ABT4IL77_9EURY</name>
<sequence>MIISASRRTDIPAFFAEWFCNRIRAGFCYVRNPYSQKITRVSLARGDADVIVFWTKNAAPMMEKLSAIDASGIPYYFQYAVTPYGSDVEPGLKKRGCIENFLELSEVLGKDRMLWRYDPILITENYPVEFHAEAFAQLCEIFSDAACRCTISFVDAYRASPYRPCTVPEMERLAEIFSATAKCFGLPLVSCAEEIDLRRFGIGPASCVDKTVCEHLLGRSLPVKRDRNQRAACGCAESVDVGAYGTCNNGCRYCYACGGRAAGAHDPASPLIAGWPTEEEEHTLRRTANQTTLFT</sequence>
<organism evidence="1 2">
    <name type="scientific">Methanocorpusculum vombati</name>
    <dbReference type="NCBI Taxonomy" id="3002864"/>
    <lineage>
        <taxon>Archaea</taxon>
        <taxon>Methanobacteriati</taxon>
        <taxon>Methanobacteriota</taxon>
        <taxon>Stenosarchaea group</taxon>
        <taxon>Methanomicrobia</taxon>
        <taxon>Methanomicrobiales</taxon>
        <taxon>Methanocorpusculaceae</taxon>
        <taxon>Methanocorpusculum</taxon>
    </lineage>
</organism>
<dbReference type="EMBL" id="JAPTGC010000001">
    <property type="protein sequence ID" value="MCZ0861843.1"/>
    <property type="molecule type" value="Genomic_DNA"/>
</dbReference>
<evidence type="ECO:0000313" key="2">
    <source>
        <dbReference type="Proteomes" id="UP001141336"/>
    </source>
</evidence>